<reference evidence="2 3" key="1">
    <citation type="submission" date="2019-03" db="EMBL/GenBank/DDBJ databases">
        <title>Arthrobacter sp. nov., an bacterium isolated from biocrust in Mu Us Desert.</title>
        <authorList>
            <person name="Lixiong L."/>
        </authorList>
    </citation>
    <scope>NUCLEOTIDE SEQUENCE [LARGE SCALE GENOMIC DNA]</scope>
    <source>
        <strain evidence="2 3">SLN-3</strain>
    </source>
</reference>
<keyword evidence="3" id="KW-1185">Reference proteome</keyword>
<dbReference type="Proteomes" id="UP000295411">
    <property type="component" value="Unassembled WGS sequence"/>
</dbReference>
<evidence type="ECO:0000256" key="1">
    <source>
        <dbReference type="SAM" id="Phobius"/>
    </source>
</evidence>
<name>A0A4R5U330_9MICC</name>
<dbReference type="AlphaFoldDB" id="A0A4R5U330"/>
<evidence type="ECO:0000313" key="2">
    <source>
        <dbReference type="EMBL" id="TDK28047.1"/>
    </source>
</evidence>
<organism evidence="2 3">
    <name type="scientific">Arthrobacter crusticola</name>
    <dbReference type="NCBI Taxonomy" id="2547960"/>
    <lineage>
        <taxon>Bacteria</taxon>
        <taxon>Bacillati</taxon>
        <taxon>Actinomycetota</taxon>
        <taxon>Actinomycetes</taxon>
        <taxon>Micrococcales</taxon>
        <taxon>Micrococcaceae</taxon>
        <taxon>Arthrobacter</taxon>
    </lineage>
</organism>
<proteinExistence type="predicted"/>
<protein>
    <recommendedName>
        <fullName evidence="4">DUF4381 domain-containing protein</fullName>
    </recommendedName>
</protein>
<keyword evidence="1" id="KW-0472">Membrane</keyword>
<keyword evidence="1" id="KW-1133">Transmembrane helix</keyword>
<evidence type="ECO:0008006" key="4">
    <source>
        <dbReference type="Google" id="ProtNLM"/>
    </source>
</evidence>
<keyword evidence="1" id="KW-0812">Transmembrane</keyword>
<accession>A0A4R5U330</accession>
<feature type="transmembrane region" description="Helical" evidence="1">
    <location>
        <begin position="30"/>
        <end position="50"/>
    </location>
</feature>
<dbReference type="OrthoDB" id="4479226at2"/>
<dbReference type="EMBL" id="SMTK01000001">
    <property type="protein sequence ID" value="TDK28047.1"/>
    <property type="molecule type" value="Genomic_DNA"/>
</dbReference>
<gene>
    <name evidence="2" type="ORF">E2F48_02810</name>
</gene>
<evidence type="ECO:0000313" key="3">
    <source>
        <dbReference type="Proteomes" id="UP000295411"/>
    </source>
</evidence>
<dbReference type="RefSeq" id="WP_133402459.1">
    <property type="nucleotide sequence ID" value="NZ_SMTK01000001.1"/>
</dbReference>
<sequence length="139" mass="14933">MLPSATTPPDPIRVDIVSNGTPWWEVVSSFGPLAILLTAVITGVFAWRNVRDRREADQRSQWWARAEWALDAAMSEDPPRQEIGLGVLDSLAASDLAGPEEVAILEVAWARFLPSEVDGVDGVGENGAAGEPIVEEAGQ</sequence>
<comment type="caution">
    <text evidence="2">The sequence shown here is derived from an EMBL/GenBank/DDBJ whole genome shotgun (WGS) entry which is preliminary data.</text>
</comment>